<dbReference type="InParanoid" id="A0A1B7MDE1"/>
<accession>A0A1B7MDE1</accession>
<feature type="region of interest" description="Disordered" evidence="1">
    <location>
        <begin position="92"/>
        <end position="123"/>
    </location>
</feature>
<gene>
    <name evidence="2" type="ORF">K503DRAFT_666817</name>
</gene>
<keyword evidence="3" id="KW-1185">Reference proteome</keyword>
<reference evidence="2 3" key="1">
    <citation type="submission" date="2016-06" db="EMBL/GenBank/DDBJ databases">
        <title>Comparative genomics of the ectomycorrhizal sister species Rhizopogon vinicolor and Rhizopogon vesiculosus (Basidiomycota: Boletales) reveals a divergence of the mating type B locus.</title>
        <authorList>
            <consortium name="DOE Joint Genome Institute"/>
            <person name="Mujic A.B."/>
            <person name="Kuo A."/>
            <person name="Tritt A."/>
            <person name="Lipzen A."/>
            <person name="Chen C."/>
            <person name="Johnson J."/>
            <person name="Sharma A."/>
            <person name="Barry K."/>
            <person name="Grigoriev I.V."/>
            <person name="Spatafora J.W."/>
        </authorList>
    </citation>
    <scope>NUCLEOTIDE SEQUENCE [LARGE SCALE GENOMIC DNA]</scope>
    <source>
        <strain evidence="2 3">AM-OR11-026</strain>
    </source>
</reference>
<organism evidence="2 3">
    <name type="scientific">Rhizopogon vinicolor AM-OR11-026</name>
    <dbReference type="NCBI Taxonomy" id="1314800"/>
    <lineage>
        <taxon>Eukaryota</taxon>
        <taxon>Fungi</taxon>
        <taxon>Dikarya</taxon>
        <taxon>Basidiomycota</taxon>
        <taxon>Agaricomycotina</taxon>
        <taxon>Agaricomycetes</taxon>
        <taxon>Agaricomycetidae</taxon>
        <taxon>Boletales</taxon>
        <taxon>Suillineae</taxon>
        <taxon>Rhizopogonaceae</taxon>
        <taxon>Rhizopogon</taxon>
    </lineage>
</organism>
<proteinExistence type="predicted"/>
<feature type="non-terminal residue" evidence="2">
    <location>
        <position position="123"/>
    </location>
</feature>
<feature type="compositionally biased region" description="Low complexity" evidence="1">
    <location>
        <begin position="112"/>
        <end position="123"/>
    </location>
</feature>
<evidence type="ECO:0000256" key="1">
    <source>
        <dbReference type="SAM" id="MobiDB-lite"/>
    </source>
</evidence>
<protein>
    <recommendedName>
        <fullName evidence="4">CCHC-type domain-containing protein</fullName>
    </recommendedName>
</protein>
<evidence type="ECO:0000313" key="2">
    <source>
        <dbReference type="EMBL" id="OAX30615.1"/>
    </source>
</evidence>
<dbReference type="Proteomes" id="UP000092154">
    <property type="component" value="Unassembled WGS sequence"/>
</dbReference>
<sequence>MTIVRSLGNEYSHFTSSLMLLKPLDKGELQAAFLAEESQRRRHPERPSTDAALFTSSNTCKCGPTVTCYFCEQPGHCTHKCSSAFKQAKTNVKANNGRWRRPRNANKASEMPTSSPTTPVTST</sequence>
<dbReference type="EMBL" id="KV450184">
    <property type="protein sequence ID" value="OAX30615.1"/>
    <property type="molecule type" value="Genomic_DNA"/>
</dbReference>
<evidence type="ECO:0008006" key="4">
    <source>
        <dbReference type="Google" id="ProtNLM"/>
    </source>
</evidence>
<evidence type="ECO:0000313" key="3">
    <source>
        <dbReference type="Proteomes" id="UP000092154"/>
    </source>
</evidence>
<dbReference type="OrthoDB" id="2681747at2759"/>
<dbReference type="AlphaFoldDB" id="A0A1B7MDE1"/>
<name>A0A1B7MDE1_9AGAM</name>
<dbReference type="STRING" id="1314800.A0A1B7MDE1"/>